<evidence type="ECO:0000256" key="1">
    <source>
        <dbReference type="ARBA" id="ARBA00004114"/>
    </source>
</evidence>
<evidence type="ECO:0000313" key="8">
    <source>
        <dbReference type="Proteomes" id="UP001210925"/>
    </source>
</evidence>
<feature type="compositionally biased region" description="Basic and acidic residues" evidence="6">
    <location>
        <begin position="1148"/>
        <end position="1162"/>
    </location>
</feature>
<feature type="coiled-coil region" evidence="5">
    <location>
        <begin position="337"/>
        <end position="378"/>
    </location>
</feature>
<evidence type="ECO:0000256" key="2">
    <source>
        <dbReference type="ARBA" id="ARBA00022490"/>
    </source>
</evidence>
<comment type="caution">
    <text evidence="7">The sequence shown here is derived from an EMBL/GenBank/DDBJ whole genome shotgun (WGS) entry which is preliminary data.</text>
</comment>
<evidence type="ECO:0000256" key="3">
    <source>
        <dbReference type="ARBA" id="ARBA00023212"/>
    </source>
</evidence>
<feature type="coiled-coil region" evidence="5">
    <location>
        <begin position="80"/>
        <end position="107"/>
    </location>
</feature>
<name>A0AAD5UJM7_9FUNG</name>
<comment type="subcellular location">
    <subcellularLocation>
        <location evidence="1">Cytoplasm</location>
        <location evidence="1">Cytoskeleton</location>
        <location evidence="1">Microtubule organizing center</location>
        <location evidence="1">Centrosome</location>
        <location evidence="1">Centriole</location>
    </subcellularLocation>
</comment>
<dbReference type="EMBL" id="JADGKB010000032">
    <property type="protein sequence ID" value="KAJ3257999.1"/>
    <property type="molecule type" value="Genomic_DNA"/>
</dbReference>
<keyword evidence="8" id="KW-1185">Reference proteome</keyword>
<protein>
    <submittedName>
        <fullName evidence="7">Uncharacterized protein</fullName>
    </submittedName>
</protein>
<evidence type="ECO:0000256" key="5">
    <source>
        <dbReference type="SAM" id="Coils"/>
    </source>
</evidence>
<dbReference type="PANTHER" id="PTHR20544">
    <property type="entry name" value="CENTROSOMAL PROTEIN CEP135"/>
    <property type="match status" value="1"/>
</dbReference>
<keyword evidence="5" id="KW-0175">Coiled coil</keyword>
<evidence type="ECO:0000256" key="6">
    <source>
        <dbReference type="SAM" id="MobiDB-lite"/>
    </source>
</evidence>
<dbReference type="AlphaFoldDB" id="A0AAD5UJM7"/>
<feature type="region of interest" description="Disordered" evidence="6">
    <location>
        <begin position="1148"/>
        <end position="1181"/>
    </location>
</feature>
<dbReference type="GO" id="GO:0005814">
    <property type="term" value="C:centriole"/>
    <property type="evidence" value="ECO:0007669"/>
    <property type="project" value="UniProtKB-SubCell"/>
</dbReference>
<keyword evidence="3" id="KW-0206">Cytoskeleton</keyword>
<evidence type="ECO:0000313" key="7">
    <source>
        <dbReference type="EMBL" id="KAJ3257999.1"/>
    </source>
</evidence>
<feature type="coiled-coil region" evidence="5">
    <location>
        <begin position="240"/>
        <end position="313"/>
    </location>
</feature>
<proteinExistence type="inferred from homology"/>
<feature type="coiled-coil region" evidence="5">
    <location>
        <begin position="497"/>
        <end position="538"/>
    </location>
</feature>
<dbReference type="InterPro" id="IPR051877">
    <property type="entry name" value="Centriole_BasalBody_StrucProt"/>
</dbReference>
<keyword evidence="2" id="KW-0963">Cytoplasm</keyword>
<sequence>MSNDFINLRHRLDQFEYTEYLDPVDEREYDFTGAAESDKENNVLHKDIIALQESKDSFKQESLQTTRRLEQKIHEMKFIQTQYQTKYQMEQARNDELQNKLQELLYKSQYSTPQETGKKLVSKLPKIDLETGLVPLSEMEFYKPPDPVVYDIVNNLESKVETLTSQVQLKDSTISDLTNKCSLLKDQLEKREFEITRLGSELQLARADQFVAKQHITRPTESRNGNISRSSMRNIGISDLETAKDRIEQLEIQTEYLQEHINGLEKEVEDLENTKSMVQSSFVEEKRELAQKLAQERERNAKLMENLENVEKMVNQLNPNTIQVSKNPSNIKNAKTISELNDKLKAANLKSEQSSKRILMLQKDINKLTKENKLLTEKLNSKPNEITNAESKVNAESKINVESKIELESARKEIAHLRSILQEQEKVSVPNRENEHLQRQLKALYQENSIQKSTLETLTFKIDTSDRILQDVKIENTCLVRQYETCKKERDDMIAALESFEGELAELCDQITQITQERDNLLELYKQVNEQLESKQNQKSLAPDVKPETQDTSNVEVYKIEISKLKETEKILLETIDSQTMDIKKLKDDLQAMSLRTRETGVYANEAVSQLEREISREKHEMAIKSLRELEQNYQDQLKQNAADQQTIANMELTRESDLLKIRELKSKINESNLQVTKYEAELKNMAKIIEEKDKYIGENKHLLTQIDKERDGFQNQLDQSLENLADLREKYDSVQTNYKELLKERESHLGQIETLTKHLNQQDVHVNELQGKLDELVILKNRLESQLNQFKNENNQLSSDLMAITRENQILNSELSMASQTRDQYQAELRDCDIQIQQLNKLILGKDTEHQQLILSYHKVISEHEKLELVLRSSTEEMNNLKMEIVMRDKRIHQLQEHLDKLSQEVTKYKLDNSAHEKQESNLTRTLATAERNIKQLEIDKLRLQKEVDVCRELTQSINRSKEDVNQRFIACNVENEKLENLLYKNSVEFDSLKTQLQAQILKCERLEELLNSERTRKMKSEQSSKDLQASQGNLEIQLQKLNEQQALNLKLVNKQLEEAKLESENLQARVASMEKVLHETQTQLTESNKQLQEKVQKMQELEQKLKEKEDTIQDLLQLFTKDANTEEPGSDALKLRIINQIQELRKEREKNNREISEKLSPKSGISSVASDYSNSSKDSAADVYLERLKQESIEKEKRVLATIASATNEL</sequence>
<dbReference type="PANTHER" id="PTHR20544:SF0">
    <property type="entry name" value="NUCLEOPROTEIN TPR_MLP1 DOMAIN-CONTAINING PROTEIN"/>
    <property type="match status" value="1"/>
</dbReference>
<comment type="similarity">
    <text evidence="4">Belongs to the CEP135/TSGA10 family.</text>
</comment>
<dbReference type="Gene3D" id="1.10.287.1490">
    <property type="match status" value="2"/>
</dbReference>
<dbReference type="Proteomes" id="UP001210925">
    <property type="component" value="Unassembled WGS sequence"/>
</dbReference>
<reference evidence="7" key="1">
    <citation type="submission" date="2020-05" db="EMBL/GenBank/DDBJ databases">
        <title>Phylogenomic resolution of chytrid fungi.</title>
        <authorList>
            <person name="Stajich J.E."/>
            <person name="Amses K."/>
            <person name="Simmons R."/>
            <person name="Seto K."/>
            <person name="Myers J."/>
            <person name="Bonds A."/>
            <person name="Quandt C.A."/>
            <person name="Barry K."/>
            <person name="Liu P."/>
            <person name="Grigoriev I."/>
            <person name="Longcore J.E."/>
            <person name="James T.Y."/>
        </authorList>
    </citation>
    <scope>NUCLEOTIDE SEQUENCE</scope>
    <source>
        <strain evidence="7">PLAUS21</strain>
    </source>
</reference>
<feature type="compositionally biased region" description="Polar residues" evidence="6">
    <location>
        <begin position="1165"/>
        <end position="1180"/>
    </location>
</feature>
<organism evidence="7 8">
    <name type="scientific">Boothiomyces macroporosus</name>
    <dbReference type="NCBI Taxonomy" id="261099"/>
    <lineage>
        <taxon>Eukaryota</taxon>
        <taxon>Fungi</taxon>
        <taxon>Fungi incertae sedis</taxon>
        <taxon>Chytridiomycota</taxon>
        <taxon>Chytridiomycota incertae sedis</taxon>
        <taxon>Chytridiomycetes</taxon>
        <taxon>Rhizophydiales</taxon>
        <taxon>Terramycetaceae</taxon>
        <taxon>Boothiomyces</taxon>
    </lineage>
</organism>
<feature type="coiled-coil region" evidence="5">
    <location>
        <begin position="576"/>
        <end position="955"/>
    </location>
</feature>
<accession>A0AAD5UJM7</accession>
<gene>
    <name evidence="7" type="ORF">HK103_004133</name>
</gene>
<evidence type="ECO:0000256" key="4">
    <source>
        <dbReference type="ARBA" id="ARBA00038123"/>
    </source>
</evidence>